<feature type="domain" description="NAD-dependent epimerase/dehydratase" evidence="2">
    <location>
        <begin position="6"/>
        <end position="238"/>
    </location>
</feature>
<dbReference type="InterPro" id="IPR001509">
    <property type="entry name" value="Epimerase_deHydtase"/>
</dbReference>
<evidence type="ECO:0000256" key="1">
    <source>
        <dbReference type="ARBA" id="ARBA00007637"/>
    </source>
</evidence>
<dbReference type="InterPro" id="IPR036291">
    <property type="entry name" value="NAD(P)-bd_dom_sf"/>
</dbReference>
<organism evidence="3">
    <name type="scientific">marine metagenome</name>
    <dbReference type="NCBI Taxonomy" id="408172"/>
    <lineage>
        <taxon>unclassified sequences</taxon>
        <taxon>metagenomes</taxon>
        <taxon>ecological metagenomes</taxon>
    </lineage>
</organism>
<dbReference type="Pfam" id="PF01370">
    <property type="entry name" value="Epimerase"/>
    <property type="match status" value="1"/>
</dbReference>
<gene>
    <name evidence="3" type="ORF">METZ01_LOCUS208761</name>
</gene>
<sequence>MKKTKVLITGVAGFLGSHLAEKLFHLNYDIIGVDNMSSGYEDNISKEIKFYKSDCCDLNKMNEIMKGVDIIYHCAAAAHEGLSVFSPQEITKNNLQASVTIFSAGISNKVKRIIFCSSMARYGSQTTPFTEDMEPSPIDPYGICKVAAEKILINLCNLNKIEWVIAVPHNIIGPRQKYDDPFRNVVSIMLNRIMQNKAPIIYGDGNQKRCFSYIDDCLSCLMPMLEDPKLNKQIINIGPDEEFVTINEVFQICSNLTGSNLQPIYKKDRPLEVKHATCSADKARKLLNYKTTTNLKEGIKLTYDYIKKRGVKPFDYHINLEIKNELTPETWLKKEI</sequence>
<proteinExistence type="inferred from homology"/>
<name>A0A382F1E7_9ZZZZ</name>
<dbReference type="SUPFAM" id="SSF51735">
    <property type="entry name" value="NAD(P)-binding Rossmann-fold domains"/>
    <property type="match status" value="1"/>
</dbReference>
<dbReference type="AlphaFoldDB" id="A0A382F1E7"/>
<protein>
    <recommendedName>
        <fullName evidence="2">NAD-dependent epimerase/dehydratase domain-containing protein</fullName>
    </recommendedName>
</protein>
<comment type="similarity">
    <text evidence="1">Belongs to the NAD(P)-dependent epimerase/dehydratase family.</text>
</comment>
<reference evidence="3" key="1">
    <citation type="submission" date="2018-05" db="EMBL/GenBank/DDBJ databases">
        <authorList>
            <person name="Lanie J.A."/>
            <person name="Ng W.-L."/>
            <person name="Kazmierczak K.M."/>
            <person name="Andrzejewski T.M."/>
            <person name="Davidsen T.M."/>
            <person name="Wayne K.J."/>
            <person name="Tettelin H."/>
            <person name="Glass J.I."/>
            <person name="Rusch D."/>
            <person name="Podicherti R."/>
            <person name="Tsui H.-C.T."/>
            <person name="Winkler M.E."/>
        </authorList>
    </citation>
    <scope>NUCLEOTIDE SEQUENCE</scope>
</reference>
<dbReference type="Gene3D" id="3.40.50.720">
    <property type="entry name" value="NAD(P)-binding Rossmann-like Domain"/>
    <property type="match status" value="1"/>
</dbReference>
<evidence type="ECO:0000259" key="2">
    <source>
        <dbReference type="Pfam" id="PF01370"/>
    </source>
</evidence>
<dbReference type="PANTHER" id="PTHR43000">
    <property type="entry name" value="DTDP-D-GLUCOSE 4,6-DEHYDRATASE-RELATED"/>
    <property type="match status" value="1"/>
</dbReference>
<dbReference type="EMBL" id="UINC01047085">
    <property type="protein sequence ID" value="SVB55907.1"/>
    <property type="molecule type" value="Genomic_DNA"/>
</dbReference>
<evidence type="ECO:0000313" key="3">
    <source>
        <dbReference type="EMBL" id="SVB55907.1"/>
    </source>
</evidence>
<accession>A0A382F1E7</accession>